<sequence>MTERDIPDNWSQDQTGEPIGLNPNYISDHQTTDLAGVGSHSQSVQKRTGKDDKGLVINSDSNFNLNVLTEKLPRWTKSWVSWAIILTLIPGSIGFLAISMLFKLPSAPNCPQIFWPLASASVRLHCAQLAASKQTIKDLLQAITLVKQLPENHPLRGEINRLLEEWSRDILKLADQSFQSGNLEAAIATARQIPTDVKVSELVEGQIQKWQMIWSKAEEIYQEAEKELRQRHWQSAFMLTSKLLRVDNKYWASTKYDQLNNIIVTAREDGDKLYKAEALAKSSNVDSLLKAVKLAQTIKPDSYLYQKAEELISGFARKMLRLAQAKMKERDANTALEIARQIPPITELQAEVDDFMVLGEAQKSAFIGTASGLETAISQAQQIDASRDIYNEAQQLIARWQLEIEDVSRLERGRSLASQGTINDLTAAISELQLIPANNPRSREARQEIRRWRGQVESIEDQPYLDRAEQIAINEDVNSLQIAIAELNQIRSGRELYPEARKKIRLWTDKIERIQDQPYLDQARALADSGNWTNAISEAKKIASSRRALSGEAQSLVDTWEEQIRAKDSWQKAKQVAVAGTPEALVQAIELANRVSNRNSLRLDVNIAIDQWSQQLLQIARSQSELDVAKAIDTAKLIPRGSSAYTDAREQIRTWRQLLIPKSPLTPSVESTPEATPVEEFQPSGVSN</sequence>
<dbReference type="PATRIC" id="fig|1710894.3.peg.281"/>
<dbReference type="EMBL" id="LJOY01000040">
    <property type="protein sequence ID" value="OBQ24968.1"/>
    <property type="molecule type" value="Genomic_DNA"/>
</dbReference>
<proteinExistence type="predicted"/>
<evidence type="ECO:0000256" key="2">
    <source>
        <dbReference type="SAM" id="Phobius"/>
    </source>
</evidence>
<keyword evidence="2" id="KW-0812">Transmembrane</keyword>
<keyword evidence="2" id="KW-1133">Transmembrane helix</keyword>
<evidence type="ECO:0000313" key="4">
    <source>
        <dbReference type="Proteomes" id="UP000092382"/>
    </source>
</evidence>
<comment type="caution">
    <text evidence="3">The sequence shown here is derived from an EMBL/GenBank/DDBJ whole genome shotgun (WGS) entry which is preliminary data.</text>
</comment>
<organism evidence="3 4">
    <name type="scientific">Aphanizomenon flos-aquae LD13</name>
    <dbReference type="NCBI Taxonomy" id="1710894"/>
    <lineage>
        <taxon>Bacteria</taxon>
        <taxon>Bacillati</taxon>
        <taxon>Cyanobacteriota</taxon>
        <taxon>Cyanophyceae</taxon>
        <taxon>Nostocales</taxon>
        <taxon>Aphanizomenonaceae</taxon>
        <taxon>Aphanizomenon</taxon>
    </lineage>
</organism>
<evidence type="ECO:0000313" key="3">
    <source>
        <dbReference type="EMBL" id="OBQ24968.1"/>
    </source>
</evidence>
<gene>
    <name evidence="3" type="ORF">AN481_12600</name>
</gene>
<protein>
    <submittedName>
        <fullName evidence="3">Chromosome segregation ATPase</fullName>
    </submittedName>
</protein>
<name>A0A1B7VVN0_APHFL</name>
<dbReference type="Proteomes" id="UP000092382">
    <property type="component" value="Unassembled WGS sequence"/>
</dbReference>
<reference evidence="3 4" key="1">
    <citation type="submission" date="2015-09" db="EMBL/GenBank/DDBJ databases">
        <title>Whole genome shotgun sequence assembly of Aphanizomenon flos-aquae UKL13.</title>
        <authorList>
            <person name="Driscoll C."/>
        </authorList>
    </citation>
    <scope>NUCLEOTIDE SEQUENCE [LARGE SCALE GENOMIC DNA]</scope>
    <source>
        <strain evidence="3">MDT13</strain>
    </source>
</reference>
<evidence type="ECO:0000256" key="1">
    <source>
        <dbReference type="SAM" id="MobiDB-lite"/>
    </source>
</evidence>
<keyword evidence="2" id="KW-0472">Membrane</keyword>
<feature type="transmembrane region" description="Helical" evidence="2">
    <location>
        <begin position="79"/>
        <end position="102"/>
    </location>
</feature>
<dbReference type="STRING" id="1803587.GCA_001593825_03295"/>
<feature type="region of interest" description="Disordered" evidence="1">
    <location>
        <begin position="664"/>
        <end position="688"/>
    </location>
</feature>
<feature type="compositionally biased region" description="Polar residues" evidence="1">
    <location>
        <begin position="665"/>
        <end position="674"/>
    </location>
</feature>
<accession>A0A1B7VVN0</accession>
<dbReference type="AlphaFoldDB" id="A0A1B7VVN0"/>